<name>A0ABR7GM47_9FIRM</name>
<evidence type="ECO:0000313" key="2">
    <source>
        <dbReference type="Proteomes" id="UP000641741"/>
    </source>
</evidence>
<accession>A0ABR7GM47</accession>
<comment type="caution">
    <text evidence="1">The sequence shown here is derived from an EMBL/GenBank/DDBJ whole genome shotgun (WGS) entry which is preliminary data.</text>
</comment>
<protein>
    <submittedName>
        <fullName evidence="1">Uncharacterized protein</fullName>
    </submittedName>
</protein>
<dbReference type="Proteomes" id="UP000641741">
    <property type="component" value="Unassembled WGS sequence"/>
</dbReference>
<dbReference type="RefSeq" id="WP_186969633.1">
    <property type="nucleotide sequence ID" value="NZ_JACOPK010000004.1"/>
</dbReference>
<gene>
    <name evidence="1" type="ORF">H8S02_05270</name>
</gene>
<reference evidence="1 2" key="1">
    <citation type="submission" date="2020-08" db="EMBL/GenBank/DDBJ databases">
        <title>Genome public.</title>
        <authorList>
            <person name="Liu C."/>
            <person name="Sun Q."/>
        </authorList>
    </citation>
    <scope>NUCLEOTIDE SEQUENCE [LARGE SCALE GENOMIC DNA]</scope>
    <source>
        <strain evidence="1 2">M2</strain>
    </source>
</reference>
<dbReference type="EMBL" id="JACOPK010000004">
    <property type="protein sequence ID" value="MBC5695356.1"/>
    <property type="molecule type" value="Genomic_DNA"/>
</dbReference>
<proteinExistence type="predicted"/>
<keyword evidence="2" id="KW-1185">Reference proteome</keyword>
<sequence length="110" mass="12217">MEFEAGESIIAPEMYEAYGYGADSRPSDLHSNRAKDKNGNFIGFSAERRFSENCLLQIDRNEDGSVAYGLIPIDLTIEVAEQIAEHMTAYSAPYGTKLTYDKESGLIRIA</sequence>
<organism evidence="1 2">
    <name type="scientific">Agathobaculum hominis</name>
    <dbReference type="NCBI Taxonomy" id="2763014"/>
    <lineage>
        <taxon>Bacteria</taxon>
        <taxon>Bacillati</taxon>
        <taxon>Bacillota</taxon>
        <taxon>Clostridia</taxon>
        <taxon>Eubacteriales</taxon>
        <taxon>Butyricicoccaceae</taxon>
        <taxon>Agathobaculum</taxon>
    </lineage>
</organism>
<evidence type="ECO:0000313" key="1">
    <source>
        <dbReference type="EMBL" id="MBC5695356.1"/>
    </source>
</evidence>